<protein>
    <submittedName>
        <fullName evidence="2">Glycosyltransferase family 1 protein</fullName>
    </submittedName>
</protein>
<gene>
    <name evidence="2" type="ORF">EIZ48_03410</name>
</gene>
<dbReference type="EMBL" id="RSEJ01000002">
    <property type="protein sequence ID" value="NBI51625.1"/>
    <property type="molecule type" value="Genomic_DNA"/>
</dbReference>
<evidence type="ECO:0000259" key="1">
    <source>
        <dbReference type="Pfam" id="PF13524"/>
    </source>
</evidence>
<dbReference type="RefSeq" id="WP_160648712.1">
    <property type="nucleotide sequence ID" value="NZ_RSEJ01000002.1"/>
</dbReference>
<comment type="caution">
    <text evidence="2">The sequence shown here is derived from an EMBL/GenBank/DDBJ whole genome shotgun (WGS) entry which is preliminary data.</text>
</comment>
<evidence type="ECO:0000313" key="2">
    <source>
        <dbReference type="EMBL" id="NBI51625.1"/>
    </source>
</evidence>
<name>A0ABW9YDV9_9GAMM</name>
<proteinExistence type="predicted"/>
<organism evidence="2 3">
    <name type="scientific">Photobacterium alginatilyticum</name>
    <dbReference type="NCBI Taxonomy" id="1775171"/>
    <lineage>
        <taxon>Bacteria</taxon>
        <taxon>Pseudomonadati</taxon>
        <taxon>Pseudomonadota</taxon>
        <taxon>Gammaproteobacteria</taxon>
        <taxon>Vibrionales</taxon>
        <taxon>Vibrionaceae</taxon>
        <taxon>Photobacterium</taxon>
    </lineage>
</organism>
<dbReference type="InterPro" id="IPR055259">
    <property type="entry name" value="YkvP/CgeB_Glyco_trans-like"/>
</dbReference>
<feature type="domain" description="Spore protein YkvP/CgeB glycosyl transferase-like" evidence="1">
    <location>
        <begin position="245"/>
        <end position="380"/>
    </location>
</feature>
<dbReference type="Pfam" id="PF13524">
    <property type="entry name" value="Glyco_trans_1_2"/>
    <property type="match status" value="1"/>
</dbReference>
<keyword evidence="3" id="KW-1185">Reference proteome</keyword>
<reference evidence="2 3" key="1">
    <citation type="journal article" date="2017" name="Int. J. Syst. Evol. Microbiol.">
        <title>Photobacterium alginatilyticum sp. nov., a marine bacterium isolated from bottom seawater.</title>
        <authorList>
            <person name="Wang X."/>
            <person name="Wang Y."/>
            <person name="Yang X."/>
            <person name="Sun H."/>
            <person name="Li B."/>
            <person name="Zhang X.H."/>
        </authorList>
    </citation>
    <scope>NUCLEOTIDE SEQUENCE [LARGE SCALE GENOMIC DNA]</scope>
    <source>
        <strain evidence="2 3">P03D4</strain>
    </source>
</reference>
<sequence length="458" mass="52366">MAKILLCFSSHIYVDGQFKLISYYEGLISELERYNNEVMVCNTAEFLKKSWNSENEESGFLKLKKLTSDITEFNPDLVISFNNSKLSFIEELCDCPIAIWQADSLPYYNDQERIKKDPNRYLYFCLSNDVVTQLKAIGAKDENVFIINSGTAVVSENLEFSANISFIGSNFSGPTSLANLLKKHNKQEVKDAVKYLANNFYVEPEKYLKEKKLDFILDYMEPDDFGAINSSQDRTNVLNAVNELGLSLYGNSSWYNTVAYSPNLALAFNPRSVYSLKHNQDIYNSSRVCLNVSHAQAVECFPWRIMDIMASNGCLLSSYNAGIEKFTKGYVNLPMYKSTGEAHELAKRLLNDDVYRSELVSASQACIEEKGRWKHRFKEISEATGIELINNSDEKFNTIYMHRERYISDVYKQYINLILLAARLTPKQTHSFLYTVATSLGIKVDYNLVKSVMELDNV</sequence>
<accession>A0ABW9YDV9</accession>
<dbReference type="Proteomes" id="UP000738517">
    <property type="component" value="Unassembled WGS sequence"/>
</dbReference>
<evidence type="ECO:0000313" key="3">
    <source>
        <dbReference type="Proteomes" id="UP000738517"/>
    </source>
</evidence>